<reference evidence="1 4" key="2">
    <citation type="submission" date="2018-01" db="EMBL/GenBank/DDBJ databases">
        <title>Complete genome sequence of Caulobacter flavus RHGG3.</title>
        <authorList>
            <person name="Yang E."/>
        </authorList>
    </citation>
    <scope>NUCLEOTIDE SEQUENCE [LARGE SCALE GENOMIC DNA]</scope>
    <source>
        <strain evidence="1 4">RHGG3</strain>
    </source>
</reference>
<dbReference type="EMBL" id="PJRQ01000039">
    <property type="protein sequence ID" value="PLR09996.1"/>
    <property type="molecule type" value="Genomic_DNA"/>
</dbReference>
<evidence type="ECO:0000313" key="1">
    <source>
        <dbReference type="EMBL" id="AYV46276.1"/>
    </source>
</evidence>
<evidence type="ECO:0000313" key="3">
    <source>
        <dbReference type="Proteomes" id="UP000234483"/>
    </source>
</evidence>
<protein>
    <submittedName>
        <fullName evidence="2">Uncharacterized protein</fullName>
    </submittedName>
</protein>
<keyword evidence="4" id="KW-1185">Reference proteome</keyword>
<evidence type="ECO:0000313" key="2">
    <source>
        <dbReference type="EMBL" id="PLR09996.1"/>
    </source>
</evidence>
<dbReference type="RefSeq" id="WP_101714384.1">
    <property type="nucleotide sequence ID" value="NZ_CP026100.1"/>
</dbReference>
<evidence type="ECO:0000313" key="4">
    <source>
        <dbReference type="Proteomes" id="UP000281192"/>
    </source>
</evidence>
<reference evidence="2 3" key="1">
    <citation type="submission" date="2017-12" db="EMBL/GenBank/DDBJ databases">
        <title>The genome sequence of Caulobacter flavus CGMCC1 15093.</title>
        <authorList>
            <person name="Gao J."/>
            <person name="Mao X."/>
            <person name="Sun J."/>
        </authorList>
    </citation>
    <scope>NUCLEOTIDE SEQUENCE [LARGE SCALE GENOMIC DNA]</scope>
    <source>
        <strain evidence="2 3">CGMCC1 15093</strain>
    </source>
</reference>
<dbReference type="AlphaFoldDB" id="A0A2N5CQA5"/>
<dbReference type="Proteomes" id="UP000234483">
    <property type="component" value="Unassembled WGS sequence"/>
</dbReference>
<organism evidence="2 3">
    <name type="scientific">Caulobacter flavus</name>
    <dbReference type="NCBI Taxonomy" id="1679497"/>
    <lineage>
        <taxon>Bacteria</taxon>
        <taxon>Pseudomonadati</taxon>
        <taxon>Pseudomonadota</taxon>
        <taxon>Alphaproteobacteria</taxon>
        <taxon>Caulobacterales</taxon>
        <taxon>Caulobacteraceae</taxon>
        <taxon>Caulobacter</taxon>
    </lineage>
</organism>
<gene>
    <name evidence="1" type="ORF">C1707_08410</name>
    <name evidence="2" type="ORF">CFHF_18075</name>
</gene>
<name>A0A2N5CQA5_9CAUL</name>
<proteinExistence type="predicted"/>
<dbReference type="EMBL" id="CP026100">
    <property type="protein sequence ID" value="AYV46276.1"/>
    <property type="molecule type" value="Genomic_DNA"/>
</dbReference>
<dbReference type="KEGG" id="cfh:C1707_08410"/>
<dbReference type="Proteomes" id="UP000281192">
    <property type="component" value="Chromosome"/>
</dbReference>
<accession>A0A2N5CQA5</accession>
<sequence>MAEPVPELEEILDALEDSALGAFVLPSRVAIAAMPQADRTAEDLRLIEVEAQFDTVFETLLAPLKFELEATTALAEVAEHLGVTDIRIEGDTAENPAGLTSPARREALEAMIKLLKLELEDARQRARTGSAPQ</sequence>